<keyword evidence="1" id="KW-0812">Transmembrane</keyword>
<evidence type="ECO:0000256" key="1">
    <source>
        <dbReference type="SAM" id="Phobius"/>
    </source>
</evidence>
<reference evidence="2" key="1">
    <citation type="submission" date="2022-06" db="EMBL/GenBank/DDBJ databases">
        <title>Devosia sp. XJ19-45 genome assembly.</title>
        <authorList>
            <person name="Li B."/>
            <person name="Cai M."/>
            <person name="Nie G."/>
            <person name="Li W."/>
        </authorList>
    </citation>
    <scope>NUCLEOTIDE SEQUENCE</scope>
    <source>
        <strain evidence="2">XJ19-45</strain>
    </source>
</reference>
<dbReference type="AlphaFoldDB" id="A0A9Q4AQ27"/>
<proteinExistence type="predicted"/>
<organism evidence="2 3">
    <name type="scientific">Devosia ureilytica</name>
    <dbReference type="NCBI Taxonomy" id="2952754"/>
    <lineage>
        <taxon>Bacteria</taxon>
        <taxon>Pseudomonadati</taxon>
        <taxon>Pseudomonadota</taxon>
        <taxon>Alphaproteobacteria</taxon>
        <taxon>Hyphomicrobiales</taxon>
        <taxon>Devosiaceae</taxon>
        <taxon>Devosia</taxon>
    </lineage>
</organism>
<comment type="caution">
    <text evidence="2">The sequence shown here is derived from an EMBL/GenBank/DDBJ whole genome shotgun (WGS) entry which is preliminary data.</text>
</comment>
<feature type="transmembrane region" description="Helical" evidence="1">
    <location>
        <begin position="119"/>
        <end position="136"/>
    </location>
</feature>
<protein>
    <recommendedName>
        <fullName evidence="4">Phage holin family protein</fullName>
    </recommendedName>
</protein>
<feature type="transmembrane region" description="Helical" evidence="1">
    <location>
        <begin position="25"/>
        <end position="48"/>
    </location>
</feature>
<keyword evidence="1" id="KW-0472">Membrane</keyword>
<name>A0A9Q4AQ27_9HYPH</name>
<sequence length="142" mass="14621">MGLLAPLAALLGLEAGNLVSHAKSTALIYGLIALFNFAAAAFLVAAGYMALADIFGAIIAALILAGVFLLLALAVYLGSMIGRGRHQRDLAEKRRASEKGALISTAAITALPLLARTPGLLRLGLPAVAIAAFLLLRDSKDE</sequence>
<evidence type="ECO:0000313" key="3">
    <source>
        <dbReference type="Proteomes" id="UP001060275"/>
    </source>
</evidence>
<evidence type="ECO:0000313" key="2">
    <source>
        <dbReference type="EMBL" id="MCP8887628.1"/>
    </source>
</evidence>
<dbReference type="Proteomes" id="UP001060275">
    <property type="component" value="Unassembled WGS sequence"/>
</dbReference>
<feature type="transmembrane region" description="Helical" evidence="1">
    <location>
        <begin position="55"/>
        <end position="77"/>
    </location>
</feature>
<evidence type="ECO:0008006" key="4">
    <source>
        <dbReference type="Google" id="ProtNLM"/>
    </source>
</evidence>
<gene>
    <name evidence="2" type="ORF">NF348_10960</name>
</gene>
<dbReference type="EMBL" id="JAMWDU010000003">
    <property type="protein sequence ID" value="MCP8887628.1"/>
    <property type="molecule type" value="Genomic_DNA"/>
</dbReference>
<accession>A0A9Q4AQ27</accession>
<keyword evidence="3" id="KW-1185">Reference proteome</keyword>
<keyword evidence="1" id="KW-1133">Transmembrane helix</keyword>
<dbReference type="RefSeq" id="WP_254674696.1">
    <property type="nucleotide sequence ID" value="NZ_JAMWDU010000003.1"/>
</dbReference>